<dbReference type="Gene3D" id="1.20.1070.10">
    <property type="entry name" value="Rhodopsin 7-helix transmembrane proteins"/>
    <property type="match status" value="1"/>
</dbReference>
<dbReference type="SUPFAM" id="SSF81321">
    <property type="entry name" value="Family A G protein-coupled receptor-like"/>
    <property type="match status" value="1"/>
</dbReference>
<dbReference type="PROSITE" id="PS50262">
    <property type="entry name" value="G_PROTEIN_RECEP_F1_2"/>
    <property type="match status" value="1"/>
</dbReference>
<feature type="transmembrane region" description="Helical" evidence="5">
    <location>
        <begin position="201"/>
        <end position="230"/>
    </location>
</feature>
<evidence type="ECO:0000256" key="2">
    <source>
        <dbReference type="ARBA" id="ARBA00022692"/>
    </source>
</evidence>
<reference evidence="7" key="1">
    <citation type="journal article" date="2023" name="G3 (Bethesda)">
        <title>A reference genome for the long-term kleptoplast-retaining sea slug Elysia crispata morphotype clarki.</title>
        <authorList>
            <person name="Eastman K.E."/>
            <person name="Pendleton A.L."/>
            <person name="Shaikh M.A."/>
            <person name="Suttiyut T."/>
            <person name="Ogas R."/>
            <person name="Tomko P."/>
            <person name="Gavelis G."/>
            <person name="Widhalm J.R."/>
            <person name="Wisecaver J.H."/>
        </authorList>
    </citation>
    <scope>NUCLEOTIDE SEQUENCE</scope>
    <source>
        <strain evidence="7">ECLA1</strain>
    </source>
</reference>
<comment type="caution">
    <text evidence="7">The sequence shown here is derived from an EMBL/GenBank/DDBJ whole genome shotgun (WGS) entry which is preliminary data.</text>
</comment>
<dbReference type="AlphaFoldDB" id="A0AAE0YKP5"/>
<feature type="transmembrane region" description="Helical" evidence="5">
    <location>
        <begin position="74"/>
        <end position="97"/>
    </location>
</feature>
<keyword evidence="4 5" id="KW-0472">Membrane</keyword>
<keyword evidence="3 5" id="KW-1133">Transmembrane helix</keyword>
<accession>A0AAE0YKP5</accession>
<evidence type="ECO:0000313" key="7">
    <source>
        <dbReference type="EMBL" id="KAK3748267.1"/>
    </source>
</evidence>
<dbReference type="EMBL" id="JAWDGP010006036">
    <property type="protein sequence ID" value="KAK3748267.1"/>
    <property type="molecule type" value="Genomic_DNA"/>
</dbReference>
<proteinExistence type="predicted"/>
<feature type="transmembrane region" description="Helical" evidence="5">
    <location>
        <begin position="38"/>
        <end position="62"/>
    </location>
</feature>
<keyword evidence="8" id="KW-1185">Reference proteome</keyword>
<name>A0AAE0YKP5_9GAST</name>
<evidence type="ECO:0000256" key="4">
    <source>
        <dbReference type="ARBA" id="ARBA00023136"/>
    </source>
</evidence>
<feature type="domain" description="G-protein coupled receptors family 1 profile" evidence="6">
    <location>
        <begin position="53"/>
        <end position="324"/>
    </location>
</feature>
<dbReference type="InterPro" id="IPR017452">
    <property type="entry name" value="GPCR_Rhodpsn_7TM"/>
</dbReference>
<dbReference type="Pfam" id="PF00001">
    <property type="entry name" value="7tm_1"/>
    <property type="match status" value="1"/>
</dbReference>
<evidence type="ECO:0000259" key="6">
    <source>
        <dbReference type="PROSITE" id="PS50262"/>
    </source>
</evidence>
<comment type="subcellular location">
    <subcellularLocation>
        <location evidence="1">Membrane</location>
    </subcellularLocation>
</comment>
<protein>
    <recommendedName>
        <fullName evidence="6">G-protein coupled receptors family 1 profile domain-containing protein</fullName>
    </recommendedName>
</protein>
<evidence type="ECO:0000256" key="1">
    <source>
        <dbReference type="ARBA" id="ARBA00004370"/>
    </source>
</evidence>
<organism evidence="7 8">
    <name type="scientific">Elysia crispata</name>
    <name type="common">lettuce slug</name>
    <dbReference type="NCBI Taxonomy" id="231223"/>
    <lineage>
        <taxon>Eukaryota</taxon>
        <taxon>Metazoa</taxon>
        <taxon>Spiralia</taxon>
        <taxon>Lophotrochozoa</taxon>
        <taxon>Mollusca</taxon>
        <taxon>Gastropoda</taxon>
        <taxon>Heterobranchia</taxon>
        <taxon>Euthyneura</taxon>
        <taxon>Panpulmonata</taxon>
        <taxon>Sacoglossa</taxon>
        <taxon>Placobranchoidea</taxon>
        <taxon>Plakobranchidae</taxon>
        <taxon>Elysia</taxon>
    </lineage>
</organism>
<dbReference type="PANTHER" id="PTHR46641">
    <property type="entry name" value="FMRFAMIDE RECEPTOR-RELATED"/>
    <property type="match status" value="1"/>
</dbReference>
<dbReference type="PANTHER" id="PTHR46641:SF2">
    <property type="entry name" value="FMRFAMIDE RECEPTOR"/>
    <property type="match status" value="1"/>
</dbReference>
<dbReference type="GO" id="GO:0004930">
    <property type="term" value="F:G protein-coupled receptor activity"/>
    <property type="evidence" value="ECO:0007669"/>
    <property type="project" value="InterPro"/>
</dbReference>
<feature type="transmembrane region" description="Helical" evidence="5">
    <location>
        <begin position="154"/>
        <end position="181"/>
    </location>
</feature>
<feature type="transmembrane region" description="Helical" evidence="5">
    <location>
        <begin position="303"/>
        <end position="327"/>
    </location>
</feature>
<dbReference type="GO" id="GO:0016020">
    <property type="term" value="C:membrane"/>
    <property type="evidence" value="ECO:0007669"/>
    <property type="project" value="UniProtKB-SubCell"/>
</dbReference>
<evidence type="ECO:0000256" key="5">
    <source>
        <dbReference type="SAM" id="Phobius"/>
    </source>
</evidence>
<keyword evidence="2 5" id="KW-0812">Transmembrane</keyword>
<dbReference type="Proteomes" id="UP001283361">
    <property type="component" value="Unassembled WGS sequence"/>
</dbReference>
<feature type="transmembrane region" description="Helical" evidence="5">
    <location>
        <begin position="260"/>
        <end position="283"/>
    </location>
</feature>
<dbReference type="InterPro" id="IPR000276">
    <property type="entry name" value="GPCR_Rhodpsn"/>
</dbReference>
<evidence type="ECO:0000256" key="3">
    <source>
        <dbReference type="ARBA" id="ARBA00022989"/>
    </source>
</evidence>
<sequence>MEPTEVTSGQTNSLERGDIAPQVSPLITWDEFLLFNSYIAPFTIFVCVIGVLSNIVNILVFYKMGFSSSSTISLFCLAIADACAVTAIFLIACSDMFDDSHLPMPWKDVALTVATVYYFFSAMGSWITTVINVERSCCIVFPIKVKLIFTRRNIVFFILGMFIYQIAASLPRCFAIGLTTITSPLTNWTVVIFDFNKYNAGMFFMSMLFSFSIPTVFCFIVVLVGTIFLISNFKQSRQLRKSMSGSEGISNKMSVKDARLVRCIIFICVIYIVGSTPNVVLYVVQTVYPTLNITDLYLGNLTYGFYVVSNTFQATASSVNIFVYLGMSSKFKQTFKQIFF</sequence>
<gene>
    <name evidence="7" type="ORF">RRG08_039519</name>
</gene>
<dbReference type="InterPro" id="IPR052954">
    <property type="entry name" value="GPCR-Ligand_Int"/>
</dbReference>
<feature type="transmembrane region" description="Helical" evidence="5">
    <location>
        <begin position="109"/>
        <end position="133"/>
    </location>
</feature>
<evidence type="ECO:0000313" key="8">
    <source>
        <dbReference type="Proteomes" id="UP001283361"/>
    </source>
</evidence>